<keyword evidence="5" id="KW-1185">Reference proteome</keyword>
<feature type="domain" description="EF-hand" evidence="3">
    <location>
        <begin position="633"/>
        <end position="666"/>
    </location>
</feature>
<accession>A0A0V0QKM0</accession>
<dbReference type="PANTHER" id="PTHR35381">
    <property type="entry name" value="EF-HAND DOMAIN-CONTAINING PROTEIN"/>
    <property type="match status" value="1"/>
</dbReference>
<dbReference type="InParanoid" id="A0A0V0QKM0"/>
<feature type="coiled-coil region" evidence="1">
    <location>
        <begin position="423"/>
        <end position="450"/>
    </location>
</feature>
<feature type="compositionally biased region" description="Acidic residues" evidence="2">
    <location>
        <begin position="172"/>
        <end position="186"/>
    </location>
</feature>
<dbReference type="OrthoDB" id="290373at2759"/>
<dbReference type="GO" id="GO:0005509">
    <property type="term" value="F:calcium ion binding"/>
    <property type="evidence" value="ECO:0007669"/>
    <property type="project" value="InterPro"/>
</dbReference>
<organism evidence="4 5">
    <name type="scientific">Pseudocohnilembus persalinus</name>
    <name type="common">Ciliate</name>
    <dbReference type="NCBI Taxonomy" id="266149"/>
    <lineage>
        <taxon>Eukaryota</taxon>
        <taxon>Sar</taxon>
        <taxon>Alveolata</taxon>
        <taxon>Ciliophora</taxon>
        <taxon>Intramacronucleata</taxon>
        <taxon>Oligohymenophorea</taxon>
        <taxon>Scuticociliatia</taxon>
        <taxon>Philasterida</taxon>
        <taxon>Pseudocohnilembidae</taxon>
        <taxon>Pseudocohnilembus</taxon>
    </lineage>
</organism>
<proteinExistence type="predicted"/>
<feature type="region of interest" description="Disordered" evidence="2">
    <location>
        <begin position="249"/>
        <end position="318"/>
    </location>
</feature>
<reference evidence="4 5" key="1">
    <citation type="journal article" date="2015" name="Sci. Rep.">
        <title>Genome of the facultative scuticociliatosis pathogen Pseudocohnilembus persalinus provides insight into its virulence through horizontal gene transfer.</title>
        <authorList>
            <person name="Xiong J."/>
            <person name="Wang G."/>
            <person name="Cheng J."/>
            <person name="Tian M."/>
            <person name="Pan X."/>
            <person name="Warren A."/>
            <person name="Jiang C."/>
            <person name="Yuan D."/>
            <person name="Miao W."/>
        </authorList>
    </citation>
    <scope>NUCLEOTIDE SEQUENCE [LARGE SCALE GENOMIC DNA]</scope>
    <source>
        <strain evidence="4">36N120E</strain>
    </source>
</reference>
<sequence>MYQFDLDIQPASQQFQKGSEEKQKIIQHNFNLIQQQLNQQQLFDQIQQDNIQQNQEYQENYDDEIKYQIDNSQNIQQSDQHYENMEQQQGQFQRQQMQQQNEQQYQQFDRQNQSQQYQNGNEYLQDQENFQNQSNEQYNFEENGNFMDQNENHQQKLKKKSNNQSQYSSHSEEEEEEEIDESDENDNGQILDMSIDLGDDNVQHLIVYEGDDPMQLAKEFVESNELNEDALEYLSQNIMENMQEAIKEKNEKRQIKQQKKLQKMKEKEEKQQQKEQKRLIRQQEKQKQEAEQEKNITQQSEQQSQQKQNRRQNSQQFSQNNVELSQDNNQSGTQLYETFQASQQQPFFGTYNQFFSASKGKIPVHDRLYLEAQQKEIRLQQKKQMQIQQHNEQHKSIHSLKSPTMKKFGDQSINHGEYLYYSAIQKKEEKEQYNKKIKQFQEQVEASDATFHPKICQKSIMLAEQKKQFALPEDRFRENQYFVNKRKEELKIAVKNKELEECSFHPQINNVLQQEESQMNPQIIRRPPLNDDKTSFFERLDKYNKDKLQRSLNINIQPMVNEKDLKECVFKPKVGRGPQYERNVDKKPIGEYLNSQKDKKQIIQETLLQKDQELQQSMMHKPLSVSSNILNEKKDRILSELFNILDSDGDGFITKTLFLRQRICLQ</sequence>
<keyword evidence="1" id="KW-0175">Coiled coil</keyword>
<comment type="caution">
    <text evidence="4">The sequence shown here is derived from an EMBL/GenBank/DDBJ whole genome shotgun (WGS) entry which is preliminary data.</text>
</comment>
<evidence type="ECO:0000256" key="2">
    <source>
        <dbReference type="SAM" id="MobiDB-lite"/>
    </source>
</evidence>
<evidence type="ECO:0000256" key="1">
    <source>
        <dbReference type="SAM" id="Coils"/>
    </source>
</evidence>
<dbReference type="OMA" id="GRTENIH"/>
<dbReference type="EMBL" id="LDAU01000154">
    <property type="protein sequence ID" value="KRX02581.1"/>
    <property type="molecule type" value="Genomic_DNA"/>
</dbReference>
<dbReference type="InterPro" id="IPR002048">
    <property type="entry name" value="EF_hand_dom"/>
</dbReference>
<name>A0A0V0QKM0_PSEPJ</name>
<dbReference type="PANTHER" id="PTHR35381:SF1">
    <property type="entry name" value="EF-HAND DOMAIN-CONTAINING PROTEIN"/>
    <property type="match status" value="1"/>
</dbReference>
<feature type="compositionally biased region" description="Low complexity" evidence="2">
    <location>
        <begin position="298"/>
        <end position="318"/>
    </location>
</feature>
<feature type="region of interest" description="Disordered" evidence="2">
    <location>
        <begin position="151"/>
        <end position="193"/>
    </location>
</feature>
<evidence type="ECO:0000313" key="5">
    <source>
        <dbReference type="Proteomes" id="UP000054937"/>
    </source>
</evidence>
<dbReference type="PROSITE" id="PS50222">
    <property type="entry name" value="EF_HAND_2"/>
    <property type="match status" value="1"/>
</dbReference>
<protein>
    <recommendedName>
        <fullName evidence="3">EF-hand domain-containing protein</fullName>
    </recommendedName>
</protein>
<feature type="region of interest" description="Disordered" evidence="2">
    <location>
        <begin position="78"/>
        <end position="115"/>
    </location>
</feature>
<gene>
    <name evidence="4" type="ORF">PPERSA_11921</name>
</gene>
<dbReference type="Proteomes" id="UP000054937">
    <property type="component" value="Unassembled WGS sequence"/>
</dbReference>
<feature type="compositionally biased region" description="Low complexity" evidence="2">
    <location>
        <begin position="85"/>
        <end position="115"/>
    </location>
</feature>
<feature type="compositionally biased region" description="Basic and acidic residues" evidence="2">
    <location>
        <begin position="263"/>
        <end position="294"/>
    </location>
</feature>
<dbReference type="AlphaFoldDB" id="A0A0V0QKM0"/>
<evidence type="ECO:0000313" key="4">
    <source>
        <dbReference type="EMBL" id="KRX02581.1"/>
    </source>
</evidence>
<evidence type="ECO:0000259" key="3">
    <source>
        <dbReference type="PROSITE" id="PS50222"/>
    </source>
</evidence>